<feature type="coiled-coil region" evidence="5">
    <location>
        <begin position="179"/>
        <end position="213"/>
    </location>
</feature>
<dbReference type="InterPro" id="IPR001841">
    <property type="entry name" value="Znf_RING"/>
</dbReference>
<dbReference type="PANTHER" id="PTHR42647">
    <property type="entry name" value="SBP (S-RIBONUCLEASE BINDING PROTEIN) FAMILY PROTEIN"/>
    <property type="match status" value="1"/>
</dbReference>
<keyword evidence="3" id="KW-0862">Zinc</keyword>
<dbReference type="OMA" id="RWGCKAC"/>
<dbReference type="OrthoDB" id="1711136at2759"/>
<protein>
    <recommendedName>
        <fullName evidence="7">RING-type domain-containing protein</fullName>
    </recommendedName>
</protein>
<dbReference type="Gene3D" id="3.30.40.10">
    <property type="entry name" value="Zinc/RING finger domain, C3HC4 (zinc finger)"/>
    <property type="match status" value="1"/>
</dbReference>
<accession>A0A0K9P8H6</accession>
<evidence type="ECO:0000256" key="3">
    <source>
        <dbReference type="ARBA" id="ARBA00022833"/>
    </source>
</evidence>
<evidence type="ECO:0000256" key="1">
    <source>
        <dbReference type="ARBA" id="ARBA00022723"/>
    </source>
</evidence>
<evidence type="ECO:0000256" key="2">
    <source>
        <dbReference type="ARBA" id="ARBA00022771"/>
    </source>
</evidence>
<gene>
    <name evidence="8" type="ORF">ZOSMA_36G00620</name>
</gene>
<sequence length="348" mass="38716">MAVQAHQMHTDAFVPDLRSWESTVGGCVPIDEHQLRMMSMFGSFTNLESQQQLLHKSYVQQPLHTSISDSRKRMRDQINDEILSIPFGNNTCHPSQITGGAANVVFNNDNSSFDQQSTMTSTSGGGGSSIYDSRDNLMSCLRSQNLEIDGIVRLQTERLRSVLEETTKRQCRALLSVVEKRVQKKLAEKDSEIEKANRRSLMLEEKLKQLTAENQIWFGVARNNEAVVTTLRTNLQQILLRQNNNNQIPVTVVPEEGFGDSGDAEEQQSGFYPQEEKEDDEEEVGKSEKQSSVPTTGGGGCKSCEFGEASILLLPCRHLCLCKSCQSKVDTCPICHSSSYGCIEVVVS</sequence>
<dbReference type="PROSITE" id="PS50089">
    <property type="entry name" value="ZF_RING_2"/>
    <property type="match status" value="1"/>
</dbReference>
<evidence type="ECO:0000256" key="6">
    <source>
        <dbReference type="SAM" id="MobiDB-lite"/>
    </source>
</evidence>
<dbReference type="CDD" id="cd16649">
    <property type="entry name" value="mRING-HC-C3HC5_CGRF1-like"/>
    <property type="match status" value="1"/>
</dbReference>
<evidence type="ECO:0000256" key="4">
    <source>
        <dbReference type="PROSITE-ProRule" id="PRU00175"/>
    </source>
</evidence>
<evidence type="ECO:0000313" key="9">
    <source>
        <dbReference type="Proteomes" id="UP000036987"/>
    </source>
</evidence>
<keyword evidence="9" id="KW-1185">Reference proteome</keyword>
<reference evidence="9" key="1">
    <citation type="journal article" date="2016" name="Nature">
        <title>The genome of the seagrass Zostera marina reveals angiosperm adaptation to the sea.</title>
        <authorList>
            <person name="Olsen J.L."/>
            <person name="Rouze P."/>
            <person name="Verhelst B."/>
            <person name="Lin Y.-C."/>
            <person name="Bayer T."/>
            <person name="Collen J."/>
            <person name="Dattolo E."/>
            <person name="De Paoli E."/>
            <person name="Dittami S."/>
            <person name="Maumus F."/>
            <person name="Michel G."/>
            <person name="Kersting A."/>
            <person name="Lauritano C."/>
            <person name="Lohaus R."/>
            <person name="Toepel M."/>
            <person name="Tonon T."/>
            <person name="Vanneste K."/>
            <person name="Amirebrahimi M."/>
            <person name="Brakel J."/>
            <person name="Bostroem C."/>
            <person name="Chovatia M."/>
            <person name="Grimwood J."/>
            <person name="Jenkins J.W."/>
            <person name="Jueterbock A."/>
            <person name="Mraz A."/>
            <person name="Stam W.T."/>
            <person name="Tice H."/>
            <person name="Bornberg-Bauer E."/>
            <person name="Green P.J."/>
            <person name="Pearson G.A."/>
            <person name="Procaccini G."/>
            <person name="Duarte C.M."/>
            <person name="Schmutz J."/>
            <person name="Reusch T.B.H."/>
            <person name="Van de Peer Y."/>
        </authorList>
    </citation>
    <scope>NUCLEOTIDE SEQUENCE [LARGE SCALE GENOMIC DNA]</scope>
    <source>
        <strain evidence="9">cv. Finnish</strain>
    </source>
</reference>
<dbReference type="PIRSF" id="PIRSF036836">
    <property type="entry name" value="RNase_bind_SBP1"/>
    <property type="match status" value="1"/>
</dbReference>
<feature type="region of interest" description="Disordered" evidence="6">
    <location>
        <begin position="250"/>
        <end position="298"/>
    </location>
</feature>
<dbReference type="PANTHER" id="PTHR42647:SF72">
    <property type="entry name" value="EF-HAND CALCIUM-BINDING DOMAIN-CONTAINING PROTEIN 4A"/>
    <property type="match status" value="1"/>
</dbReference>
<dbReference type="GO" id="GO:0008270">
    <property type="term" value="F:zinc ion binding"/>
    <property type="evidence" value="ECO:0007669"/>
    <property type="project" value="UniProtKB-KW"/>
</dbReference>
<dbReference type="Pfam" id="PF13920">
    <property type="entry name" value="zf-C3HC4_3"/>
    <property type="match status" value="1"/>
</dbReference>
<dbReference type="GO" id="GO:0004842">
    <property type="term" value="F:ubiquitin-protein transferase activity"/>
    <property type="evidence" value="ECO:0000318"/>
    <property type="project" value="GO_Central"/>
</dbReference>
<dbReference type="AlphaFoldDB" id="A0A0K9P8H6"/>
<dbReference type="Proteomes" id="UP000036987">
    <property type="component" value="Unassembled WGS sequence"/>
</dbReference>
<name>A0A0K9P8H6_ZOSMR</name>
<keyword evidence="1" id="KW-0479">Metal-binding</keyword>
<dbReference type="EMBL" id="LFYR01001151">
    <property type="protein sequence ID" value="KMZ64455.1"/>
    <property type="molecule type" value="Genomic_DNA"/>
</dbReference>
<comment type="caution">
    <text evidence="8">The sequence shown here is derived from an EMBL/GenBank/DDBJ whole genome shotgun (WGS) entry which is preliminary data.</text>
</comment>
<evidence type="ECO:0000256" key="5">
    <source>
        <dbReference type="SAM" id="Coils"/>
    </source>
</evidence>
<dbReference type="InterPro" id="IPR013083">
    <property type="entry name" value="Znf_RING/FYVE/PHD"/>
</dbReference>
<organism evidence="8 9">
    <name type="scientific">Zostera marina</name>
    <name type="common">Eelgrass</name>
    <dbReference type="NCBI Taxonomy" id="29655"/>
    <lineage>
        <taxon>Eukaryota</taxon>
        <taxon>Viridiplantae</taxon>
        <taxon>Streptophyta</taxon>
        <taxon>Embryophyta</taxon>
        <taxon>Tracheophyta</taxon>
        <taxon>Spermatophyta</taxon>
        <taxon>Magnoliopsida</taxon>
        <taxon>Liliopsida</taxon>
        <taxon>Zosteraceae</taxon>
        <taxon>Zostera</taxon>
    </lineage>
</organism>
<evidence type="ECO:0000259" key="7">
    <source>
        <dbReference type="PROSITE" id="PS50089"/>
    </source>
</evidence>
<keyword evidence="5" id="KW-0175">Coiled coil</keyword>
<feature type="domain" description="RING-type" evidence="7">
    <location>
        <begin position="301"/>
        <end position="336"/>
    </location>
</feature>
<evidence type="ECO:0000313" key="8">
    <source>
        <dbReference type="EMBL" id="KMZ64455.1"/>
    </source>
</evidence>
<keyword evidence="2 4" id="KW-0863">Zinc-finger</keyword>
<proteinExistence type="predicted"/>